<gene>
    <name evidence="3" type="ORF">V757_07485</name>
</gene>
<dbReference type="Pfam" id="PF03372">
    <property type="entry name" value="Exo_endo_phos"/>
    <property type="match status" value="1"/>
</dbReference>
<dbReference type="GO" id="GO:0004519">
    <property type="term" value="F:endonuclease activity"/>
    <property type="evidence" value="ECO:0007669"/>
    <property type="project" value="UniProtKB-KW"/>
</dbReference>
<accession>V8G4A7</accession>
<proteinExistence type="predicted"/>
<keyword evidence="3" id="KW-0255">Endonuclease</keyword>
<dbReference type="PATRIC" id="fig|1414851.3.peg.1544"/>
<dbReference type="Gene3D" id="3.60.10.10">
    <property type="entry name" value="Endonuclease/exonuclease/phosphatase"/>
    <property type="match status" value="1"/>
</dbReference>
<comment type="caution">
    <text evidence="3">The sequence shown here is derived from an EMBL/GenBank/DDBJ whole genome shotgun (WGS) entry which is preliminary data.</text>
</comment>
<feature type="transmembrane region" description="Helical" evidence="1">
    <location>
        <begin position="45"/>
        <end position="65"/>
    </location>
</feature>
<evidence type="ECO:0000256" key="1">
    <source>
        <dbReference type="SAM" id="Phobius"/>
    </source>
</evidence>
<keyword evidence="4" id="KW-1185">Reference proteome</keyword>
<organism evidence="3 4">
    <name type="scientific">Pelistega indica</name>
    <dbReference type="NCBI Taxonomy" id="1414851"/>
    <lineage>
        <taxon>Bacteria</taxon>
        <taxon>Pseudomonadati</taxon>
        <taxon>Pseudomonadota</taxon>
        <taxon>Betaproteobacteria</taxon>
        <taxon>Burkholderiales</taxon>
        <taxon>Alcaligenaceae</taxon>
        <taxon>Pelistega</taxon>
    </lineage>
</organism>
<feature type="transmembrane region" description="Helical" evidence="1">
    <location>
        <begin position="15"/>
        <end position="33"/>
    </location>
</feature>
<feature type="domain" description="Endonuclease/exonuclease/phosphatase" evidence="2">
    <location>
        <begin position="120"/>
        <end position="324"/>
    </location>
</feature>
<evidence type="ECO:0000259" key="2">
    <source>
        <dbReference type="Pfam" id="PF03372"/>
    </source>
</evidence>
<sequence>MNDQIFTIRMSQYDVLLIVLMGIPILATILPFIRHDHWVFRVFDFPRLQIAILSLLCFILNLIFIQDDKTGVFLVVECINLVCFVYQLKEISAYTFMVKPEVLAYKDKPTNRTISLLISNVLTSNRRSDLLLAQINKWQPDIVLTLESDKWWEIALEPLEKVYPNSIKIPLDNLYGMHLYSRLPLRHTEVRHWVEEDIPSIVTQVQLRSGEWIDIYCLHPQPPSPAEADTSTARDAELLLVGREIAKKQRPSLVFGDLNDVAWSRTTRLFQRISGLLDPRIGRGLYSTFNANYRFLRWPLDHIFHSNDFMVIDIKVLPFVGSDHFPIYGRFQYAPSVGTIQELEEATPEDNKEASHKIAEAEPIKEVIDTDN</sequence>
<reference evidence="3 4" key="1">
    <citation type="submission" date="2013-11" db="EMBL/GenBank/DDBJ databases">
        <title>Genomic analysis of Pelistega sp. HM-7.</title>
        <authorList>
            <person name="Kumbhare S.V."/>
            <person name="Shetty S.A."/>
            <person name="Sharma O."/>
            <person name="Dhotre D.P."/>
        </authorList>
    </citation>
    <scope>NUCLEOTIDE SEQUENCE [LARGE SCALE GENOMIC DNA]</scope>
    <source>
        <strain evidence="3 4">HM-7</strain>
    </source>
</reference>
<dbReference type="EMBL" id="AYSV01000087">
    <property type="protein sequence ID" value="ETD70798.1"/>
    <property type="molecule type" value="Genomic_DNA"/>
</dbReference>
<feature type="transmembrane region" description="Helical" evidence="1">
    <location>
        <begin position="71"/>
        <end position="88"/>
    </location>
</feature>
<dbReference type="InterPro" id="IPR005135">
    <property type="entry name" value="Endo/exonuclease/phosphatase"/>
</dbReference>
<keyword evidence="1" id="KW-0472">Membrane</keyword>
<keyword evidence="1" id="KW-1133">Transmembrane helix</keyword>
<keyword evidence="1" id="KW-0812">Transmembrane</keyword>
<keyword evidence="3" id="KW-0540">Nuclease</keyword>
<dbReference type="InterPro" id="IPR036691">
    <property type="entry name" value="Endo/exonu/phosph_ase_sf"/>
</dbReference>
<dbReference type="Proteomes" id="UP000018766">
    <property type="component" value="Unassembled WGS sequence"/>
</dbReference>
<dbReference type="SUPFAM" id="SSF56219">
    <property type="entry name" value="DNase I-like"/>
    <property type="match status" value="1"/>
</dbReference>
<evidence type="ECO:0000313" key="3">
    <source>
        <dbReference type="EMBL" id="ETD70798.1"/>
    </source>
</evidence>
<name>V8G4A7_9BURK</name>
<dbReference type="AlphaFoldDB" id="V8G4A7"/>
<keyword evidence="3" id="KW-0378">Hydrolase</keyword>
<evidence type="ECO:0000313" key="4">
    <source>
        <dbReference type="Proteomes" id="UP000018766"/>
    </source>
</evidence>
<protein>
    <submittedName>
        <fullName evidence="3">Endonuclease</fullName>
    </submittedName>
</protein>